<feature type="chain" id="PRO_5040769083" evidence="2">
    <location>
        <begin position="32"/>
        <end position="309"/>
    </location>
</feature>
<protein>
    <submittedName>
        <fullName evidence="3">Substrate-binding domain-containing protein</fullName>
    </submittedName>
</protein>
<dbReference type="Pfam" id="PF13531">
    <property type="entry name" value="SBP_bac_11"/>
    <property type="match status" value="1"/>
</dbReference>
<dbReference type="EMBL" id="JALPRX010000038">
    <property type="protein sequence ID" value="MCK8784812.1"/>
    <property type="molecule type" value="Genomic_DNA"/>
</dbReference>
<dbReference type="AlphaFoldDB" id="A0A9X2BTY1"/>
<evidence type="ECO:0000313" key="3">
    <source>
        <dbReference type="EMBL" id="MCK8784812.1"/>
    </source>
</evidence>
<dbReference type="InterPro" id="IPR050682">
    <property type="entry name" value="ModA/WtpA"/>
</dbReference>
<organism evidence="3 4">
    <name type="scientific">Roseomonas acroporae</name>
    <dbReference type="NCBI Taxonomy" id="2937791"/>
    <lineage>
        <taxon>Bacteria</taxon>
        <taxon>Pseudomonadati</taxon>
        <taxon>Pseudomonadota</taxon>
        <taxon>Alphaproteobacteria</taxon>
        <taxon>Acetobacterales</taxon>
        <taxon>Roseomonadaceae</taxon>
        <taxon>Roseomonas</taxon>
    </lineage>
</organism>
<accession>A0A9X2BTY1</accession>
<gene>
    <name evidence="3" type="ORF">M0638_10500</name>
</gene>
<dbReference type="SUPFAM" id="SSF53850">
    <property type="entry name" value="Periplasmic binding protein-like II"/>
    <property type="match status" value="1"/>
</dbReference>
<dbReference type="GO" id="GO:0030973">
    <property type="term" value="F:molybdate ion binding"/>
    <property type="evidence" value="ECO:0007669"/>
    <property type="project" value="TreeGrafter"/>
</dbReference>
<dbReference type="PANTHER" id="PTHR30632">
    <property type="entry name" value="MOLYBDATE-BINDING PERIPLASMIC PROTEIN"/>
    <property type="match status" value="1"/>
</dbReference>
<evidence type="ECO:0000256" key="1">
    <source>
        <dbReference type="SAM" id="MobiDB-lite"/>
    </source>
</evidence>
<reference evidence="3" key="1">
    <citation type="submission" date="2022-04" db="EMBL/GenBank/DDBJ databases">
        <title>Roseomonas acroporae sp. nov., isolated from coral Acropora digitifera.</title>
        <authorList>
            <person name="Sun H."/>
        </authorList>
    </citation>
    <scope>NUCLEOTIDE SEQUENCE</scope>
    <source>
        <strain evidence="3">NAR14</strain>
    </source>
</reference>
<dbReference type="Proteomes" id="UP001139516">
    <property type="component" value="Unassembled WGS sequence"/>
</dbReference>
<dbReference type="RefSeq" id="WP_248666933.1">
    <property type="nucleotide sequence ID" value="NZ_JALPRX010000038.1"/>
</dbReference>
<feature type="compositionally biased region" description="Basic and acidic residues" evidence="1">
    <location>
        <begin position="33"/>
        <end position="49"/>
    </location>
</feature>
<proteinExistence type="predicted"/>
<dbReference type="PANTHER" id="PTHR30632:SF0">
    <property type="entry name" value="SULFATE-BINDING PROTEIN"/>
    <property type="match status" value="1"/>
</dbReference>
<sequence>MIRRRTSPRPRLRAALLPLFLLAALPPPAHGQAPDRETPNRETPDRETTGGEARGAPPAVAASPVAAPLRVVAAAPLRTALTEAIEAFRQGAPTAPIGVAFGGAPAVAARIAAGDGPDLFLSAGMAPAAALAEAQGRPAVLLARDRLCVLVRQGLLVEEDGLLDRLLNRGTRLAIAPPGSDPAGDDALALFARAEAVRTGARVMLEEKALRLVGSPPPPPGQLPEAAPLATDRADLVLARCSAAAAAARQVAGARVLPLPAELAVVSAYGMAVLSDRPEASRLALFLLSPEGQAILALRGFEAPLRPEP</sequence>
<feature type="region of interest" description="Disordered" evidence="1">
    <location>
        <begin position="27"/>
        <end position="61"/>
    </location>
</feature>
<name>A0A9X2BTY1_9PROT</name>
<dbReference type="GO" id="GO:0015689">
    <property type="term" value="P:molybdate ion transport"/>
    <property type="evidence" value="ECO:0007669"/>
    <property type="project" value="TreeGrafter"/>
</dbReference>
<keyword evidence="4" id="KW-1185">Reference proteome</keyword>
<evidence type="ECO:0000256" key="2">
    <source>
        <dbReference type="SAM" id="SignalP"/>
    </source>
</evidence>
<comment type="caution">
    <text evidence="3">The sequence shown here is derived from an EMBL/GenBank/DDBJ whole genome shotgun (WGS) entry which is preliminary data.</text>
</comment>
<evidence type="ECO:0000313" key="4">
    <source>
        <dbReference type="Proteomes" id="UP001139516"/>
    </source>
</evidence>
<feature type="signal peptide" evidence="2">
    <location>
        <begin position="1"/>
        <end position="31"/>
    </location>
</feature>
<keyword evidence="2" id="KW-0732">Signal</keyword>
<dbReference type="Gene3D" id="3.40.190.10">
    <property type="entry name" value="Periplasmic binding protein-like II"/>
    <property type="match status" value="2"/>
</dbReference>